<dbReference type="STRING" id="2020962.A0A2N1J7N5"/>
<keyword evidence="10 12" id="KW-0472">Membrane</keyword>
<dbReference type="PROSITE" id="PS00113">
    <property type="entry name" value="ADENYLATE_KINASE"/>
    <property type="match status" value="1"/>
</dbReference>
<keyword evidence="4" id="KW-0808">Transferase</keyword>
<evidence type="ECO:0000256" key="8">
    <source>
        <dbReference type="ARBA" id="ARBA00022989"/>
    </source>
</evidence>
<evidence type="ECO:0000256" key="4">
    <source>
        <dbReference type="ARBA" id="ARBA00022679"/>
    </source>
</evidence>
<accession>A0A2N1J7N5</accession>
<keyword evidence="9" id="KW-0406">Ion transport</keyword>
<dbReference type="Pfam" id="PF01496">
    <property type="entry name" value="V_ATPase_I"/>
    <property type="match status" value="1"/>
</dbReference>
<evidence type="ECO:0000313" key="14">
    <source>
        <dbReference type="EMBL" id="PKI82559.1"/>
    </source>
</evidence>
<feature type="transmembrane region" description="Helical" evidence="12">
    <location>
        <begin position="775"/>
        <end position="802"/>
    </location>
</feature>
<comment type="subcellular location">
    <subcellularLocation>
        <location evidence="1">Membrane</location>
        <topology evidence="1">Multi-pass membrane protein</topology>
    </subcellularLocation>
</comment>
<keyword evidence="6" id="KW-0547">Nucleotide-binding</keyword>
<dbReference type="HAMAP" id="MF_00235">
    <property type="entry name" value="Adenylate_kinase_Adk"/>
    <property type="match status" value="1"/>
</dbReference>
<dbReference type="GO" id="GO:0005524">
    <property type="term" value="F:ATP binding"/>
    <property type="evidence" value="ECO:0007669"/>
    <property type="project" value="InterPro"/>
</dbReference>
<dbReference type="GO" id="GO:0051117">
    <property type="term" value="F:ATPase binding"/>
    <property type="evidence" value="ECO:0007669"/>
    <property type="project" value="TreeGrafter"/>
</dbReference>
<dbReference type="SUPFAM" id="SSF52540">
    <property type="entry name" value="P-loop containing nucleoside triphosphate hydrolases"/>
    <property type="match status" value="1"/>
</dbReference>
<feature type="transmembrane region" description="Helical" evidence="12">
    <location>
        <begin position="645"/>
        <end position="670"/>
    </location>
</feature>
<keyword evidence="8 12" id="KW-1133">Transmembrane helix</keyword>
<evidence type="ECO:0000259" key="13">
    <source>
        <dbReference type="Pfam" id="PF05191"/>
    </source>
</evidence>
<reference evidence="14 15" key="1">
    <citation type="submission" date="2017-10" db="EMBL/GenBank/DDBJ databases">
        <title>A novel species of cold-tolerant Malassezia isolated from bats.</title>
        <authorList>
            <person name="Lorch J.M."/>
            <person name="Palmer J.M."/>
            <person name="Vanderwolf K.J."/>
            <person name="Schmidt K.Z."/>
            <person name="Verant M.L."/>
            <person name="Weller T.J."/>
            <person name="Blehert D.S."/>
        </authorList>
    </citation>
    <scope>NUCLEOTIDE SEQUENCE [LARGE SCALE GENOMIC DNA]</scope>
    <source>
        <strain evidence="14 15">NWHC:44797-103</strain>
    </source>
</reference>
<proteinExistence type="inferred from homology"/>
<evidence type="ECO:0000256" key="11">
    <source>
        <dbReference type="SAM" id="Coils"/>
    </source>
</evidence>
<feature type="transmembrane region" description="Helical" evidence="12">
    <location>
        <begin position="476"/>
        <end position="493"/>
    </location>
</feature>
<dbReference type="GO" id="GO:0033179">
    <property type="term" value="C:proton-transporting V-type ATPase, V0 domain"/>
    <property type="evidence" value="ECO:0007669"/>
    <property type="project" value="InterPro"/>
</dbReference>
<dbReference type="Pfam" id="PF05191">
    <property type="entry name" value="ADK_lid"/>
    <property type="match status" value="1"/>
</dbReference>
<dbReference type="EMBL" id="KZ454994">
    <property type="protein sequence ID" value="PKI82559.1"/>
    <property type="molecule type" value="Genomic_DNA"/>
</dbReference>
<dbReference type="Pfam" id="PF00406">
    <property type="entry name" value="ADK"/>
    <property type="match status" value="1"/>
</dbReference>
<evidence type="ECO:0000256" key="6">
    <source>
        <dbReference type="ARBA" id="ARBA00022741"/>
    </source>
</evidence>
<organism evidence="14 15">
    <name type="scientific">Malassezia vespertilionis</name>
    <dbReference type="NCBI Taxonomy" id="2020962"/>
    <lineage>
        <taxon>Eukaryota</taxon>
        <taxon>Fungi</taxon>
        <taxon>Dikarya</taxon>
        <taxon>Basidiomycota</taxon>
        <taxon>Ustilaginomycotina</taxon>
        <taxon>Malasseziomycetes</taxon>
        <taxon>Malasseziales</taxon>
        <taxon>Malasseziaceae</taxon>
        <taxon>Malassezia</taxon>
    </lineage>
</organism>
<dbReference type="AlphaFoldDB" id="A0A2N1J7N5"/>
<dbReference type="InterPro" id="IPR007862">
    <property type="entry name" value="Adenylate_kinase_lid-dom"/>
</dbReference>
<dbReference type="GO" id="GO:0000329">
    <property type="term" value="C:fungal-type vacuole membrane"/>
    <property type="evidence" value="ECO:0007669"/>
    <property type="project" value="TreeGrafter"/>
</dbReference>
<comment type="similarity">
    <text evidence="2">Belongs to the V-ATPase 116 kDa subunit family.</text>
</comment>
<keyword evidence="15" id="KW-1185">Reference proteome</keyword>
<dbReference type="GO" id="GO:0016471">
    <property type="term" value="C:vacuolar proton-transporting V-type ATPase complex"/>
    <property type="evidence" value="ECO:0007669"/>
    <property type="project" value="TreeGrafter"/>
</dbReference>
<dbReference type="CDD" id="cd01428">
    <property type="entry name" value="ADK"/>
    <property type="match status" value="1"/>
</dbReference>
<evidence type="ECO:0000256" key="3">
    <source>
        <dbReference type="ARBA" id="ARBA00022448"/>
    </source>
</evidence>
<keyword evidence="3" id="KW-0813">Transport</keyword>
<dbReference type="OrthoDB" id="10264220at2759"/>
<dbReference type="PRINTS" id="PR00094">
    <property type="entry name" value="ADENYLTKNASE"/>
</dbReference>
<dbReference type="GO" id="GO:0004017">
    <property type="term" value="F:AMP kinase activity"/>
    <property type="evidence" value="ECO:0007669"/>
    <property type="project" value="InterPro"/>
</dbReference>
<dbReference type="InterPro" id="IPR033690">
    <property type="entry name" value="Adenylat_kinase_CS"/>
</dbReference>
<dbReference type="PANTHER" id="PTHR11629">
    <property type="entry name" value="VACUOLAR PROTON ATPASES"/>
    <property type="match status" value="1"/>
</dbReference>
<feature type="transmembrane region" description="Helical" evidence="12">
    <location>
        <begin position="548"/>
        <end position="567"/>
    </location>
</feature>
<dbReference type="Proteomes" id="UP000232875">
    <property type="component" value="Unassembled WGS sequence"/>
</dbReference>
<evidence type="ECO:0000256" key="9">
    <source>
        <dbReference type="ARBA" id="ARBA00023065"/>
    </source>
</evidence>
<feature type="transmembrane region" description="Helical" evidence="12">
    <location>
        <begin position="587"/>
        <end position="606"/>
    </location>
</feature>
<feature type="domain" description="Adenylate kinase active site lid" evidence="13">
    <location>
        <begin position="1008"/>
        <end position="1043"/>
    </location>
</feature>
<evidence type="ECO:0000256" key="7">
    <source>
        <dbReference type="ARBA" id="ARBA00022777"/>
    </source>
</evidence>
<dbReference type="InterPro" id="IPR002490">
    <property type="entry name" value="V-ATPase_116kDa_su"/>
</dbReference>
<evidence type="ECO:0000256" key="2">
    <source>
        <dbReference type="ARBA" id="ARBA00009904"/>
    </source>
</evidence>
<dbReference type="PANTHER" id="PTHR11629:SF63">
    <property type="entry name" value="V-TYPE PROTON ATPASE SUBUNIT A"/>
    <property type="match status" value="1"/>
</dbReference>
<dbReference type="NCBIfam" id="TIGR01351">
    <property type="entry name" value="adk"/>
    <property type="match status" value="1"/>
</dbReference>
<gene>
    <name evidence="14" type="primary">VPH1</name>
    <name evidence="14" type="ORF">MVES_003369</name>
</gene>
<name>A0A2N1J7N5_9BASI</name>
<feature type="coiled-coil region" evidence="11">
    <location>
        <begin position="105"/>
        <end position="146"/>
    </location>
</feature>
<evidence type="ECO:0000256" key="10">
    <source>
        <dbReference type="ARBA" id="ARBA00023136"/>
    </source>
</evidence>
<dbReference type="InterPro" id="IPR027417">
    <property type="entry name" value="P-loop_NTPase"/>
</dbReference>
<dbReference type="Gene3D" id="3.40.50.300">
    <property type="entry name" value="P-loop containing nucleotide triphosphate hydrolases"/>
    <property type="match status" value="1"/>
</dbReference>
<evidence type="ECO:0000256" key="1">
    <source>
        <dbReference type="ARBA" id="ARBA00004141"/>
    </source>
</evidence>
<keyword evidence="11" id="KW-0175">Coiled coil</keyword>
<dbReference type="InterPro" id="IPR000850">
    <property type="entry name" value="Adenylat/UMP-CMP_kin"/>
</dbReference>
<dbReference type="GO" id="GO:0046961">
    <property type="term" value="F:proton-transporting ATPase activity, rotational mechanism"/>
    <property type="evidence" value="ECO:0007669"/>
    <property type="project" value="InterPro"/>
</dbReference>
<sequence>MGDEGLFRSATMSLIQLYIPSESVHATVTELAELGDVEFKDLNPDVAPFQRTFVSDIRRLDEMGRCVSYLNEQLAREEIPARPLESAIPFLAASAEEFARSPMFMEQLARELQECQERVAQMNKSYESLQQRLQSLEESKHVIRETAVFFQHAEHGESQDVTRLSMDSDAHAPLLDDSHLRGSGVRGMQGLPPAFALEFVAGTIDRRCMGTLERVLWRTLRGNLFMNFAEISREFVDPTTEEPMFINVFLVFAHGATVLAKIRKICEAMGGTLFPVESDAAQRDAHLNTVLERIEDHENILYSTNAARRTELLRVAESISAWENLVRKEKLVYDTMNMLQYDKSQKTMTAEGWCPTSDIPAIQLALRRATEDTGAHVSSVLQTMPTREEPPTFQRTNKFTEGFQAIIDAYGHAKYKEVNPGLFTVITFPFLFAVMFGDVGHGVILFLFALVMVYFERKLLRTKLDEITQMFFYGRYIILLMGLFAIFTGFLYNDIFSLSMHLWHTGWEWPRGEGTLTAAPNGHVYPIGLDPTWHGADNNLVFTNSLKMKLSIILGVAHMTFALMLNIPNDLHFKHANWIWAELLPQVLFMESLFGYLVITIIYKWAVNWYATDALGNALHNSPPGLLNMLIYMFLKPGVVDQSEVLYWGQAGIQTALLLVALLCVPWMLVCKPYLLYKEHKARAGAGYHTVGSARGEERVEGVHEDEQNVLDEVPDEQEEEAFEVGEVAINQIIHTIEFCLGCISNTASYLRLWALSLAHAQLSQVLWDMTIKNVFGLTGVVGAVATVLAFGMWFVLTIAILCVMEGLSAFLHALRLHWVEAGSKFYAASGYAFQPLSFKQDASLWPAIHMLRCARTNRALFRARTDVTTPVVATGTRVQHPLRMVMVGCPGSGKGTLSARLEHVFGIHIITAGDLLRWHIKEETELGKEADRVIKAGSLMPDTTMMALVQQKLEQMGEQDFILDGFPRTDGQAKLLTDALAIADRPLSLVVNLQVPEDAILERILDRWTHSPSGRVYNFSFNPPLRKGFDDVTGEPLERRADDNPETFRKRIAGFHQKTAPMIEHFRSLPCPSDPTRPLLVDLAGETSNYIWPKLEALVLERFPHMAQGMKTGLRSWT</sequence>
<keyword evidence="7" id="KW-0418">Kinase</keyword>
<evidence type="ECO:0000256" key="12">
    <source>
        <dbReference type="SAM" id="Phobius"/>
    </source>
</evidence>
<dbReference type="GO" id="GO:0007035">
    <property type="term" value="P:vacuolar acidification"/>
    <property type="evidence" value="ECO:0007669"/>
    <property type="project" value="TreeGrafter"/>
</dbReference>
<protein>
    <submittedName>
        <fullName evidence="14">Vph1p</fullName>
    </submittedName>
</protein>
<evidence type="ECO:0000313" key="15">
    <source>
        <dbReference type="Proteomes" id="UP000232875"/>
    </source>
</evidence>
<evidence type="ECO:0000256" key="5">
    <source>
        <dbReference type="ARBA" id="ARBA00022692"/>
    </source>
</evidence>
<keyword evidence="5 12" id="KW-0812">Transmembrane</keyword>
<dbReference type="InterPro" id="IPR006259">
    <property type="entry name" value="Adenyl_kin_sub"/>
</dbReference>
<feature type="transmembrane region" description="Helical" evidence="12">
    <location>
        <begin position="430"/>
        <end position="455"/>
    </location>
</feature>